<dbReference type="RefSeq" id="WP_103203900.1">
    <property type="nucleotide sequence ID" value="NZ_CVTD020000029.1"/>
</dbReference>
<protein>
    <recommendedName>
        <fullName evidence="5">TnsA endonuclease-like protein</fullName>
    </recommendedName>
</protein>
<dbReference type="AlphaFoldDB" id="A0A0H5SL40"/>
<dbReference type="EMBL" id="CVTD020000029">
    <property type="protein sequence ID" value="CRZ35840.1"/>
    <property type="molecule type" value="Genomic_DNA"/>
</dbReference>
<evidence type="ECO:0000313" key="4">
    <source>
        <dbReference type="Proteomes" id="UP000236497"/>
    </source>
</evidence>
<dbReference type="InterPro" id="IPR011856">
    <property type="entry name" value="tRNA_endonuc-like_dom_sf"/>
</dbReference>
<dbReference type="Gene3D" id="1.10.10.10">
    <property type="entry name" value="Winged helix-like DNA-binding domain superfamily/Winged helix DNA-binding domain"/>
    <property type="match status" value="1"/>
</dbReference>
<gene>
    <name evidence="3" type="ORF">HHT355_2659</name>
</gene>
<evidence type="ECO:0008006" key="5">
    <source>
        <dbReference type="Google" id="ProtNLM"/>
    </source>
</evidence>
<dbReference type="InterPro" id="IPR014833">
    <property type="entry name" value="TnsA_N"/>
</dbReference>
<name>A0A0H5SL40_HERHM</name>
<evidence type="ECO:0000259" key="2">
    <source>
        <dbReference type="Pfam" id="PF08722"/>
    </source>
</evidence>
<evidence type="ECO:0000259" key="1">
    <source>
        <dbReference type="Pfam" id="PF08721"/>
    </source>
</evidence>
<organism evidence="3 4">
    <name type="scientific">Herbinix hemicellulosilytica</name>
    <dbReference type="NCBI Taxonomy" id="1564487"/>
    <lineage>
        <taxon>Bacteria</taxon>
        <taxon>Bacillati</taxon>
        <taxon>Bacillota</taxon>
        <taxon>Clostridia</taxon>
        <taxon>Lachnospirales</taxon>
        <taxon>Lachnospiraceae</taxon>
        <taxon>Herbinix</taxon>
    </lineage>
</organism>
<feature type="domain" description="TnsA endonuclease C-terminal" evidence="1">
    <location>
        <begin position="172"/>
        <end position="254"/>
    </location>
</feature>
<reference evidence="3 4" key="1">
    <citation type="submission" date="2015-06" db="EMBL/GenBank/DDBJ databases">
        <authorList>
            <person name="Wibberg Daniel"/>
        </authorList>
    </citation>
    <scope>NUCLEOTIDE SEQUENCE [LARGE SCALE GENOMIC DNA]</scope>
    <source>
        <strain evidence="3 4">T3/55T</strain>
    </source>
</reference>
<dbReference type="InterPro" id="IPR036388">
    <property type="entry name" value="WH-like_DNA-bd_sf"/>
</dbReference>
<dbReference type="Pfam" id="PF08722">
    <property type="entry name" value="Tn7_TnsA-like_N"/>
    <property type="match status" value="1"/>
</dbReference>
<dbReference type="Pfam" id="PF08721">
    <property type="entry name" value="Tn7_Tnp_TnsA_C"/>
    <property type="match status" value="1"/>
</dbReference>
<sequence>MGKRNTTWDSKKIEQWIKEGRGQGEGKEYKPWLTIQDFPSMGRVTRVFGWTTQRIHHFFSDTQLKYFYLLDWEEKVIDIREHYPLIDLEVVLNDTTDLKIDKFEDKKTKEPYIITTTFLITLLDSDGKKSFAARSIKYASELSRRSTIEKLEIERRYWEAQGINWGIVTNKDINTVRAKNIEWIHSVMGFGSDNSFSEDELADLLYALLYRFIDSQKSIKNIISGFERDYTLDAGMGLFLFKRLIAEKRISLDMDRPININQTCKSIYIPEVNGKEVNEGVKVFG</sequence>
<dbReference type="SUPFAM" id="SSF52980">
    <property type="entry name" value="Restriction endonuclease-like"/>
    <property type="match status" value="1"/>
</dbReference>
<dbReference type="GO" id="GO:0003676">
    <property type="term" value="F:nucleic acid binding"/>
    <property type="evidence" value="ECO:0007669"/>
    <property type="project" value="InterPro"/>
</dbReference>
<dbReference type="Proteomes" id="UP000236497">
    <property type="component" value="Unassembled WGS sequence"/>
</dbReference>
<dbReference type="OrthoDB" id="5291587at2"/>
<dbReference type="InterPro" id="IPR011335">
    <property type="entry name" value="Restrct_endonuc-II-like"/>
</dbReference>
<feature type="domain" description="TnsA endonuclease N-terminal" evidence="2">
    <location>
        <begin position="74"/>
        <end position="169"/>
    </location>
</feature>
<proteinExistence type="predicted"/>
<dbReference type="InterPro" id="IPR014832">
    <property type="entry name" value="TnsA_C"/>
</dbReference>
<keyword evidence="4" id="KW-1185">Reference proteome</keyword>
<dbReference type="CDD" id="cd22362">
    <property type="entry name" value="TnsA_endonuclease-like"/>
    <property type="match status" value="1"/>
</dbReference>
<accession>A0A0H5SL40</accession>
<evidence type="ECO:0000313" key="3">
    <source>
        <dbReference type="EMBL" id="CRZ35840.1"/>
    </source>
</evidence>
<dbReference type="Gene3D" id="3.40.1350.10">
    <property type="match status" value="1"/>
</dbReference>